<gene>
    <name evidence="2" type="ORF">SVUK_LOCUS4374</name>
</gene>
<evidence type="ECO:0000256" key="1">
    <source>
        <dbReference type="SAM" id="Phobius"/>
    </source>
</evidence>
<protein>
    <submittedName>
        <fullName evidence="2">Uncharacterized protein</fullName>
    </submittedName>
</protein>
<keyword evidence="1" id="KW-1133">Transmembrane helix</keyword>
<evidence type="ECO:0000313" key="2">
    <source>
        <dbReference type="EMBL" id="VDM69376.1"/>
    </source>
</evidence>
<name>A0A3P7IIF7_STRVU</name>
<reference evidence="2 3" key="1">
    <citation type="submission" date="2018-11" db="EMBL/GenBank/DDBJ databases">
        <authorList>
            <consortium name="Pathogen Informatics"/>
        </authorList>
    </citation>
    <scope>NUCLEOTIDE SEQUENCE [LARGE SCALE GENOMIC DNA]</scope>
</reference>
<evidence type="ECO:0000313" key="3">
    <source>
        <dbReference type="Proteomes" id="UP000270094"/>
    </source>
</evidence>
<accession>A0A3P7IIF7</accession>
<keyword evidence="1" id="KW-0812">Transmembrane</keyword>
<dbReference type="EMBL" id="UYYB01012019">
    <property type="protein sequence ID" value="VDM69376.1"/>
    <property type="molecule type" value="Genomic_DNA"/>
</dbReference>
<keyword evidence="3" id="KW-1185">Reference proteome</keyword>
<organism evidence="2 3">
    <name type="scientific">Strongylus vulgaris</name>
    <name type="common">Blood worm</name>
    <dbReference type="NCBI Taxonomy" id="40348"/>
    <lineage>
        <taxon>Eukaryota</taxon>
        <taxon>Metazoa</taxon>
        <taxon>Ecdysozoa</taxon>
        <taxon>Nematoda</taxon>
        <taxon>Chromadorea</taxon>
        <taxon>Rhabditida</taxon>
        <taxon>Rhabditina</taxon>
        <taxon>Rhabditomorpha</taxon>
        <taxon>Strongyloidea</taxon>
        <taxon>Strongylidae</taxon>
        <taxon>Strongylus</taxon>
    </lineage>
</organism>
<sequence length="107" mass="12073">MAGMVAGILLKVVVGVGIPLRVVVVVGNFLMEAVIESMALMRTLAFAEEEQRVRWLTVGMRQEQWRNLFITLYFGQKFRYSDLPPPPLLPPLVPPPLPLLPIKFQCL</sequence>
<dbReference type="AlphaFoldDB" id="A0A3P7IIF7"/>
<proteinExistence type="predicted"/>
<feature type="transmembrane region" description="Helical" evidence="1">
    <location>
        <begin position="6"/>
        <end position="31"/>
    </location>
</feature>
<keyword evidence="1" id="KW-0472">Membrane</keyword>
<dbReference type="Proteomes" id="UP000270094">
    <property type="component" value="Unassembled WGS sequence"/>
</dbReference>